<sequence>MKTVSYNLHVAMLACPFCVLNSNSKIPHTLTMPSNNAAYIAEPKKIPLEVKSAPWTEPKDNQILVRNHAVAINPVDIVIQQFAAFEVKYPAIIGTDVAGVVESVGPGVSHFKPGDRVLGYATSLGSKDNAEGAFQEYTLIRSDCASHIPDDLPFEQATVLPLAVATASYAFFGDDTLQLRLPSLNPDKIDEVVLVWGGSSSVGGTAIQLAKAAGYQVITTASPRNHEYVKRLGADHALDYKSSKVVDEVAQLLQGKKLAGVLDAIGAPDAISTAAKAVEHADGKRHIVCVRAPPENLPASVKAQPILSLSIYKNSLASQIFNEFVPKALAQGKLKAEPKAEIVGEGLDKIQAGLDKLRDGVSATKVVVRLK</sequence>
<keyword evidence="5" id="KW-1185">Reference proteome</keyword>
<dbReference type="OrthoDB" id="48317at2759"/>
<dbReference type="AlphaFoldDB" id="A0A9P7ZV59"/>
<dbReference type="Gene3D" id="3.40.50.720">
    <property type="entry name" value="NAD(P)-binding Rossmann-like Domain"/>
    <property type="match status" value="1"/>
</dbReference>
<comment type="similarity">
    <text evidence="1">Belongs to the zinc-containing alcohol dehydrogenase family.</text>
</comment>
<dbReference type="GeneID" id="70293502"/>
<dbReference type="PANTHER" id="PTHR45348">
    <property type="entry name" value="HYPOTHETICAL OXIDOREDUCTASE (EUROFUNG)"/>
    <property type="match status" value="1"/>
</dbReference>
<dbReference type="InterPro" id="IPR011032">
    <property type="entry name" value="GroES-like_sf"/>
</dbReference>
<accession>A0A9P7ZV59</accession>
<keyword evidence="2" id="KW-0560">Oxidoreductase</keyword>
<evidence type="ECO:0000313" key="4">
    <source>
        <dbReference type="EMBL" id="KAG9258934.1"/>
    </source>
</evidence>
<reference evidence="4" key="1">
    <citation type="journal article" date="2021" name="IMA Fungus">
        <title>Genomic characterization of three marine fungi, including Emericellopsis atlantica sp. nov. with signatures of a generalist lifestyle and marine biomass degradation.</title>
        <authorList>
            <person name="Hagestad O.C."/>
            <person name="Hou L."/>
            <person name="Andersen J.H."/>
            <person name="Hansen E.H."/>
            <person name="Altermark B."/>
            <person name="Li C."/>
            <person name="Kuhnert E."/>
            <person name="Cox R.J."/>
            <person name="Crous P.W."/>
            <person name="Spatafora J.W."/>
            <person name="Lail K."/>
            <person name="Amirebrahimi M."/>
            <person name="Lipzen A."/>
            <person name="Pangilinan J."/>
            <person name="Andreopoulos W."/>
            <person name="Hayes R.D."/>
            <person name="Ng V."/>
            <person name="Grigoriev I.V."/>
            <person name="Jackson S.A."/>
            <person name="Sutton T.D.S."/>
            <person name="Dobson A.D.W."/>
            <person name="Rama T."/>
        </authorList>
    </citation>
    <scope>NUCLEOTIDE SEQUENCE</scope>
    <source>
        <strain evidence="4">TS7</strain>
    </source>
</reference>
<dbReference type="PROSITE" id="PS51257">
    <property type="entry name" value="PROKAR_LIPOPROTEIN"/>
    <property type="match status" value="1"/>
</dbReference>
<evidence type="ECO:0000256" key="2">
    <source>
        <dbReference type="ARBA" id="ARBA00023002"/>
    </source>
</evidence>
<dbReference type="InterPro" id="IPR020843">
    <property type="entry name" value="ER"/>
</dbReference>
<dbReference type="InterPro" id="IPR013154">
    <property type="entry name" value="ADH-like_N"/>
</dbReference>
<name>A0A9P7ZV59_9HYPO</name>
<dbReference type="SUPFAM" id="SSF50129">
    <property type="entry name" value="GroES-like"/>
    <property type="match status" value="1"/>
</dbReference>
<feature type="domain" description="Enoyl reductase (ER)" evidence="3">
    <location>
        <begin position="41"/>
        <end position="368"/>
    </location>
</feature>
<gene>
    <name evidence="4" type="ORF">F5Z01DRAFT_641801</name>
</gene>
<dbReference type="CDD" id="cd08249">
    <property type="entry name" value="enoyl_reductase_like"/>
    <property type="match status" value="1"/>
</dbReference>
<dbReference type="SUPFAM" id="SSF51735">
    <property type="entry name" value="NAD(P)-binding Rossmann-fold domains"/>
    <property type="match status" value="1"/>
</dbReference>
<dbReference type="Proteomes" id="UP000887229">
    <property type="component" value="Unassembled WGS sequence"/>
</dbReference>
<dbReference type="InterPro" id="IPR047122">
    <property type="entry name" value="Trans-enoyl_RdTase-like"/>
</dbReference>
<dbReference type="InterPro" id="IPR036291">
    <property type="entry name" value="NAD(P)-bd_dom_sf"/>
</dbReference>
<dbReference type="SMART" id="SM00829">
    <property type="entry name" value="PKS_ER"/>
    <property type="match status" value="1"/>
</dbReference>
<comment type="caution">
    <text evidence="4">The sequence shown here is derived from an EMBL/GenBank/DDBJ whole genome shotgun (WGS) entry which is preliminary data.</text>
</comment>
<dbReference type="Pfam" id="PF00107">
    <property type="entry name" value="ADH_zinc_N"/>
    <property type="match status" value="1"/>
</dbReference>
<dbReference type="Pfam" id="PF08240">
    <property type="entry name" value="ADH_N"/>
    <property type="match status" value="1"/>
</dbReference>
<dbReference type="RefSeq" id="XP_046122858.1">
    <property type="nucleotide sequence ID" value="XM_046262599.1"/>
</dbReference>
<evidence type="ECO:0000259" key="3">
    <source>
        <dbReference type="SMART" id="SM00829"/>
    </source>
</evidence>
<organism evidence="4 5">
    <name type="scientific">Emericellopsis atlantica</name>
    <dbReference type="NCBI Taxonomy" id="2614577"/>
    <lineage>
        <taxon>Eukaryota</taxon>
        <taxon>Fungi</taxon>
        <taxon>Dikarya</taxon>
        <taxon>Ascomycota</taxon>
        <taxon>Pezizomycotina</taxon>
        <taxon>Sordariomycetes</taxon>
        <taxon>Hypocreomycetidae</taxon>
        <taxon>Hypocreales</taxon>
        <taxon>Bionectriaceae</taxon>
        <taxon>Emericellopsis</taxon>
    </lineage>
</organism>
<protein>
    <submittedName>
        <fullName evidence="4">Chaperonin 10-like protein</fullName>
    </submittedName>
</protein>
<proteinExistence type="inferred from homology"/>
<evidence type="ECO:0000313" key="5">
    <source>
        <dbReference type="Proteomes" id="UP000887229"/>
    </source>
</evidence>
<evidence type="ECO:0000256" key="1">
    <source>
        <dbReference type="ARBA" id="ARBA00008072"/>
    </source>
</evidence>
<dbReference type="InterPro" id="IPR013149">
    <property type="entry name" value="ADH-like_C"/>
</dbReference>
<dbReference type="GO" id="GO:0016651">
    <property type="term" value="F:oxidoreductase activity, acting on NAD(P)H"/>
    <property type="evidence" value="ECO:0007669"/>
    <property type="project" value="InterPro"/>
</dbReference>
<dbReference type="EMBL" id="MU251242">
    <property type="protein sequence ID" value="KAG9258934.1"/>
    <property type="molecule type" value="Genomic_DNA"/>
</dbReference>
<dbReference type="PANTHER" id="PTHR45348:SF2">
    <property type="entry name" value="ZINC-TYPE ALCOHOL DEHYDROGENASE-LIKE PROTEIN C2E1P3.01"/>
    <property type="match status" value="1"/>
</dbReference>
<dbReference type="Gene3D" id="3.90.180.10">
    <property type="entry name" value="Medium-chain alcohol dehydrogenases, catalytic domain"/>
    <property type="match status" value="1"/>
</dbReference>